<evidence type="ECO:0000256" key="5">
    <source>
        <dbReference type="SAM" id="SignalP"/>
    </source>
</evidence>
<dbReference type="Pfam" id="PF13407">
    <property type="entry name" value="Peripla_BP_4"/>
    <property type="match status" value="1"/>
</dbReference>
<keyword evidence="8" id="KW-1185">Reference proteome</keyword>
<dbReference type="Proteomes" id="UP000612585">
    <property type="component" value="Unassembled WGS sequence"/>
</dbReference>
<feature type="chain" id="PRO_5039028455" description="Periplasmic binding protein domain-containing protein" evidence="5">
    <location>
        <begin position="25"/>
        <end position="402"/>
    </location>
</feature>
<comment type="caution">
    <text evidence="7">The sequence shown here is derived from an EMBL/GenBank/DDBJ whole genome shotgun (WGS) entry which is preliminary data.</text>
</comment>
<comment type="subcellular location">
    <subcellularLocation>
        <location evidence="1">Cell envelope</location>
    </subcellularLocation>
</comment>
<feature type="region of interest" description="Disordered" evidence="4">
    <location>
        <begin position="25"/>
        <end position="45"/>
    </location>
</feature>
<dbReference type="PANTHER" id="PTHR46847">
    <property type="entry name" value="D-ALLOSE-BINDING PERIPLASMIC PROTEIN-RELATED"/>
    <property type="match status" value="1"/>
</dbReference>
<gene>
    <name evidence="7" type="ORF">Vau01_000780</name>
</gene>
<evidence type="ECO:0000256" key="2">
    <source>
        <dbReference type="ARBA" id="ARBA00007639"/>
    </source>
</evidence>
<protein>
    <recommendedName>
        <fullName evidence="6">Periplasmic binding protein domain-containing protein</fullName>
    </recommendedName>
</protein>
<keyword evidence="3 5" id="KW-0732">Signal</keyword>
<dbReference type="RefSeq" id="WP_203985627.1">
    <property type="nucleotide sequence ID" value="NZ_BOPG01000002.1"/>
</dbReference>
<proteinExistence type="inferred from homology"/>
<feature type="signal peptide" evidence="5">
    <location>
        <begin position="1"/>
        <end position="24"/>
    </location>
</feature>
<feature type="compositionally biased region" description="Low complexity" evidence="4">
    <location>
        <begin position="35"/>
        <end position="45"/>
    </location>
</feature>
<evidence type="ECO:0000256" key="4">
    <source>
        <dbReference type="SAM" id="MobiDB-lite"/>
    </source>
</evidence>
<dbReference type="Gene3D" id="3.40.50.2300">
    <property type="match status" value="2"/>
</dbReference>
<dbReference type="PANTHER" id="PTHR46847:SF1">
    <property type="entry name" value="D-ALLOSE-BINDING PERIPLASMIC PROTEIN-RELATED"/>
    <property type="match status" value="1"/>
</dbReference>
<dbReference type="PROSITE" id="PS51257">
    <property type="entry name" value="PROKAR_LIPOPROTEIN"/>
    <property type="match status" value="1"/>
</dbReference>
<evidence type="ECO:0000256" key="3">
    <source>
        <dbReference type="ARBA" id="ARBA00022729"/>
    </source>
</evidence>
<dbReference type="EMBL" id="BOPG01000002">
    <property type="protein sequence ID" value="GIJ52562.1"/>
    <property type="molecule type" value="Genomic_DNA"/>
</dbReference>
<dbReference type="GO" id="GO:0030246">
    <property type="term" value="F:carbohydrate binding"/>
    <property type="evidence" value="ECO:0007669"/>
    <property type="project" value="UniProtKB-ARBA"/>
</dbReference>
<sequence>MRFRLRGTLVALLAVSLSTSALTAACGSDDPEASDPPAAVAGSGASASPVDLVTEAKTMVTSAFKGTYKAPDATLRIAAKGIRIAIISRGQQSPSSKIPTDAAEEAARALGWDVLRYDLELDPKKAPQAVRDATGIGVHAIVTNIDCAYASQEFADAKAKGVLIIPLFAFDCTDPTVTGSAGPAQFTTFVNYTGDGKRTDPGRQNAGAGVLAANAVILATNQKAKVLAFSETSSTILNYMHLGFVAQIKKCTSCQLLEEIKYTAGDVASGALRGMVDDALRRHPEVTAIRGPNSTAIQKAISPALQAAKMQNQVVVVGGEGLQADLDLIRAKQGLNITLSFDTPWHAWAAIDTLNSTLNGEPARYPGVGIMLIDREHNLPPSGPVQHNVNYKDVYRKAWGVG</sequence>
<name>A0A8J3YXM0_9ACTN</name>
<dbReference type="GO" id="GO:0030313">
    <property type="term" value="C:cell envelope"/>
    <property type="evidence" value="ECO:0007669"/>
    <property type="project" value="UniProtKB-SubCell"/>
</dbReference>
<feature type="domain" description="Periplasmic binding protein" evidence="6">
    <location>
        <begin position="97"/>
        <end position="361"/>
    </location>
</feature>
<evidence type="ECO:0000313" key="8">
    <source>
        <dbReference type="Proteomes" id="UP000612585"/>
    </source>
</evidence>
<dbReference type="InterPro" id="IPR025997">
    <property type="entry name" value="SBP_2_dom"/>
</dbReference>
<evidence type="ECO:0000259" key="6">
    <source>
        <dbReference type="Pfam" id="PF13407"/>
    </source>
</evidence>
<evidence type="ECO:0000256" key="1">
    <source>
        <dbReference type="ARBA" id="ARBA00004196"/>
    </source>
</evidence>
<evidence type="ECO:0000313" key="7">
    <source>
        <dbReference type="EMBL" id="GIJ52562.1"/>
    </source>
</evidence>
<accession>A0A8J3YXM0</accession>
<dbReference type="AlphaFoldDB" id="A0A8J3YXM0"/>
<comment type="similarity">
    <text evidence="2">Belongs to the bacterial solute-binding protein 2 family.</text>
</comment>
<organism evidence="7 8">
    <name type="scientific">Virgisporangium aurantiacum</name>
    <dbReference type="NCBI Taxonomy" id="175570"/>
    <lineage>
        <taxon>Bacteria</taxon>
        <taxon>Bacillati</taxon>
        <taxon>Actinomycetota</taxon>
        <taxon>Actinomycetes</taxon>
        <taxon>Micromonosporales</taxon>
        <taxon>Micromonosporaceae</taxon>
        <taxon>Virgisporangium</taxon>
    </lineage>
</organism>
<reference evidence="7" key="1">
    <citation type="submission" date="2021-01" db="EMBL/GenBank/DDBJ databases">
        <title>Whole genome shotgun sequence of Virgisporangium aurantiacum NBRC 16421.</title>
        <authorList>
            <person name="Komaki H."/>
            <person name="Tamura T."/>
        </authorList>
    </citation>
    <scope>NUCLEOTIDE SEQUENCE</scope>
    <source>
        <strain evidence="7">NBRC 16421</strain>
    </source>
</reference>
<dbReference type="SUPFAM" id="SSF53822">
    <property type="entry name" value="Periplasmic binding protein-like I"/>
    <property type="match status" value="1"/>
</dbReference>
<dbReference type="InterPro" id="IPR028082">
    <property type="entry name" value="Peripla_BP_I"/>
</dbReference>